<evidence type="ECO:0000256" key="1">
    <source>
        <dbReference type="SAM" id="MobiDB-lite"/>
    </source>
</evidence>
<feature type="compositionally biased region" description="Low complexity" evidence="1">
    <location>
        <begin position="1288"/>
        <end position="1304"/>
    </location>
</feature>
<dbReference type="Gene3D" id="3.50.30.30">
    <property type="match status" value="1"/>
</dbReference>
<feature type="region of interest" description="Disordered" evidence="1">
    <location>
        <begin position="1989"/>
        <end position="2105"/>
    </location>
</feature>
<name>A0AA36N8V4_9DINO</name>
<gene>
    <name evidence="3" type="ORF">EVOR1521_LOCUS18464</name>
</gene>
<feature type="compositionally biased region" description="Low complexity" evidence="1">
    <location>
        <begin position="773"/>
        <end position="792"/>
    </location>
</feature>
<feature type="region of interest" description="Disordered" evidence="1">
    <location>
        <begin position="1285"/>
        <end position="1334"/>
    </location>
</feature>
<feature type="region of interest" description="Disordered" evidence="1">
    <location>
        <begin position="58"/>
        <end position="80"/>
    </location>
</feature>
<feature type="compositionally biased region" description="Low complexity" evidence="1">
    <location>
        <begin position="2173"/>
        <end position="2193"/>
    </location>
</feature>
<protein>
    <recommendedName>
        <fullName evidence="2">PA domain-containing protein</fullName>
    </recommendedName>
</protein>
<feature type="compositionally biased region" description="Low complexity" evidence="1">
    <location>
        <begin position="807"/>
        <end position="818"/>
    </location>
</feature>
<feature type="compositionally biased region" description="Basic and acidic residues" evidence="1">
    <location>
        <begin position="2196"/>
        <end position="2215"/>
    </location>
</feature>
<feature type="region of interest" description="Disordered" evidence="1">
    <location>
        <begin position="773"/>
        <end position="827"/>
    </location>
</feature>
<feature type="compositionally biased region" description="Polar residues" evidence="1">
    <location>
        <begin position="2090"/>
        <end position="2105"/>
    </location>
</feature>
<evidence type="ECO:0000259" key="2">
    <source>
        <dbReference type="Pfam" id="PF02225"/>
    </source>
</evidence>
<accession>A0AA36N8V4</accession>
<feature type="compositionally biased region" description="Low complexity" evidence="1">
    <location>
        <begin position="2029"/>
        <end position="2078"/>
    </location>
</feature>
<dbReference type="EMBL" id="CAUJNA010002613">
    <property type="protein sequence ID" value="CAJ1393638.1"/>
    <property type="molecule type" value="Genomic_DNA"/>
</dbReference>
<feature type="region of interest" description="Disordered" evidence="1">
    <location>
        <begin position="1432"/>
        <end position="1451"/>
    </location>
</feature>
<organism evidence="3 4">
    <name type="scientific">Effrenium voratum</name>
    <dbReference type="NCBI Taxonomy" id="2562239"/>
    <lineage>
        <taxon>Eukaryota</taxon>
        <taxon>Sar</taxon>
        <taxon>Alveolata</taxon>
        <taxon>Dinophyceae</taxon>
        <taxon>Suessiales</taxon>
        <taxon>Symbiodiniaceae</taxon>
        <taxon>Effrenium</taxon>
    </lineage>
</organism>
<feature type="region of interest" description="Disordered" evidence="1">
    <location>
        <begin position="741"/>
        <end position="761"/>
    </location>
</feature>
<feature type="region of interest" description="Disordered" evidence="1">
    <location>
        <begin position="1357"/>
        <end position="1386"/>
    </location>
</feature>
<dbReference type="Proteomes" id="UP001178507">
    <property type="component" value="Unassembled WGS sequence"/>
</dbReference>
<feature type="domain" description="PA" evidence="2">
    <location>
        <begin position="66"/>
        <end position="155"/>
    </location>
</feature>
<sequence>MRLWPWLLVAFVLAEPELSTDKWSGCGEVTAGAGRAPSYFAPCATAEWEVLLTDTSEGAGRPRQVSAPLKAPPNDQRQGCGKHPADYFAGTIALLQRGGCYFSWKAVLAEEAGAEAVLIYDTVDVQSTAVLAIAGPFPNPRIAGYLISKAQGLQLLQRLEGGEEIEVLCSWSPMEVWFDLPAYSSEVNDTLTLENTGDEDMHWVVDVIDHNRTFEEDPFYSAKVLSPPADFDLSAPGGAVEVFDLTMFNGSVELDDEAQLMALAFPFPHYLHYYQQAFVSCNGALIFDPVLDELTRRAATLAALEQPGTPDAVLAAMWADLVCPKGARVSAKRAASAEIMAVRYEGLQLKGEEGNLTFEVRLHNDGRVLVIMEDFPSNVSAMSQVQVGLQPATGAKALSIGGLLPWAEGPLAVELTPWVRIKEHGGESVAPNQSLTLELAFERQPDLYGWLLFYAERSIGSWHPRRNVRFSQRLFRHFWVLGAWDGGMHSGSCAAGFVRRRNVTCMGNDGKVYDPSFCAGTCMDLDPVYYYDYPERYVWKDGYNNRCEDYRVLDFCRDGSYGSKWQSWWGTFSDWTSSGIGADEACCLCGGGTMEIDTPHAEEPCPTVNCPANSAGDNVLTGCRCRAGYSGEINRSQDYPYYSEPCWPVLCPAFSLGINVISGCSCMEGYVGSIQPSEVEPFYTGSCVETTTSTSFTGTATSSTRTTSTSSFTLSSTRTVTTVSSSSISFTTSVTSTATLTSSTRTTSSSTGTSITTSSSSTSSATLTFTATNTSSTTRTTRTTTWTASTTSRGVSGPTTLRRVHTTAEAGTSSSASEGSGGVTLNVGTSSVFETSTTEPEENLTNASTTSRAFGQSQMQFAALGGEEAKAGAFFGLFLLVVLVMSAMCCSVIFMLGKKRCRSREAGGKVQPEDSEKIEVPLRGWSQGDLQLRQEGEDLLATLKRVWTTWRGDFDGIVPDPEAPSSYKSSVREALQDWRRVRKGATKDSQNPKLLNMADIAEDLALGADCEPSFSTVRRSIEEHWLKTCAEREEFQDPGDSVSTAALRRRSSSVGSLRDAADAETEFAAEVAEIMAQPPRSGAALAARLSSSRVLFELAPRQRRVVLDRAAEAFDAFQGQQLQLELVRLFAAKSAAGHEDAISEGAGQTSIAELGEDLLLQLKQSLPLAVAELDNFCAHWRAKPREASEAVASRLCEELTRMLQEASAGAFHPLVEVSPEFEVAWRRRLQELEGEMRRDASAKSQSLQEVIQEDSESELIDSGRRLSEGSLESVQRAGSELKGIVVKSPSLQDPSPSDSEADSAGLGAVASSNSLQDPLDNSDSDLDSVPLRRFPARNQNLQEVARRAELELARQMRSPSLEDADAEIKPPEITPQEALPQESRAETESALGVEVVYQRAERGLAPVARRAELELARQMRSPSLEDADAEIKPPEITPQAAPQESRAETESALDVEVVYQRAGPRLLAGKPENSQSLQELVDVELENSKPFGKTKSRSFQDLGSANEEPASHLLLVESLLDTFTSHSWTNPRRLAASLRRAGESQEALMGCAVQARMLLRSHEVAPDFVSPWTRSPHLEQLGQDLLNALRGAEGEAQVEAVTEAWKVRMAGEAAPELLTAMAEETKQLAKVQDLLSVSDRRVLEASITTVWHHLLALSGADHGPNRSESVGSAFGPSFEIEKSMEWQAINSKSIEFSEESIELKAMNSKSVELSEESDYEMSREERQLKVAASAYGSLVEEVLEVLGENEQVETAVDGWQQRQIDSPVLDRDTGKLLREMAEETRSLAKASSSSNGSRQSLLKLFEEVWDKKMAQRQRAPRSGPWTNCEVLYRRGEALLNNFGDLVKASRRQKMKQTQLKRELAQVADHWCHRTLAAAVGADCVSYKLLREMSLEAQRIFIAKAKEAGLSEGFTASAFLRQALPETREAWRDMVAKIQGDVTEDSWKQWLDSWETPSEVKSKENVARWKSSVNKLKTIGALMNMKKVGKVGSADSGNGPRASGSLRPEKRSGSKEERPEGVKRSGSLMPSGSLKPSASAASLAPSLNGSPSSSRRPSGTWRPSGSFRSLAEQSSSSAALPTRKPTRSPSRKLQTQTSSVESQPETFNYLVLSDAVSAFRSRIGSGSSEQPGGTREEGNLTASLPTGSLPIASSSSGVGRLAVPQRKSQRTRSNESAASPSESASFASSASNNARRMSGDNEFERLMARSPIRKDSVSPASPFESPRRNSVRRVSIASSDEERGDESTSRGHRWKNRKALPRTGSAVIKDKA</sequence>
<feature type="compositionally biased region" description="Polar residues" evidence="1">
    <location>
        <begin position="2139"/>
        <end position="2156"/>
    </location>
</feature>
<dbReference type="Pfam" id="PF02225">
    <property type="entry name" value="PA"/>
    <property type="match status" value="1"/>
</dbReference>
<comment type="caution">
    <text evidence="3">The sequence shown here is derived from an EMBL/GenBank/DDBJ whole genome shotgun (WGS) entry which is preliminary data.</text>
</comment>
<feature type="region of interest" description="Disordered" evidence="1">
    <location>
        <begin position="2121"/>
        <end position="2271"/>
    </location>
</feature>
<reference evidence="3" key="1">
    <citation type="submission" date="2023-08" db="EMBL/GenBank/DDBJ databases">
        <authorList>
            <person name="Chen Y."/>
            <person name="Shah S."/>
            <person name="Dougan E. K."/>
            <person name="Thang M."/>
            <person name="Chan C."/>
        </authorList>
    </citation>
    <scope>NUCLEOTIDE SEQUENCE</scope>
</reference>
<keyword evidence="4" id="KW-1185">Reference proteome</keyword>
<feature type="region of interest" description="Disordered" evidence="1">
    <location>
        <begin position="1236"/>
        <end position="1273"/>
    </location>
</feature>
<feature type="compositionally biased region" description="Basic and acidic residues" evidence="1">
    <location>
        <begin position="2006"/>
        <end position="2022"/>
    </location>
</feature>
<evidence type="ECO:0000313" key="4">
    <source>
        <dbReference type="Proteomes" id="UP001178507"/>
    </source>
</evidence>
<dbReference type="InterPro" id="IPR046450">
    <property type="entry name" value="PA_dom_sf"/>
</dbReference>
<dbReference type="SUPFAM" id="SSF52025">
    <property type="entry name" value="PA domain"/>
    <property type="match status" value="1"/>
</dbReference>
<feature type="compositionally biased region" description="Basic residues" evidence="1">
    <location>
        <begin position="2249"/>
        <end position="2259"/>
    </location>
</feature>
<dbReference type="InterPro" id="IPR003137">
    <property type="entry name" value="PA_domain"/>
</dbReference>
<proteinExistence type="predicted"/>
<evidence type="ECO:0000313" key="3">
    <source>
        <dbReference type="EMBL" id="CAJ1393638.1"/>
    </source>
</evidence>